<dbReference type="RefSeq" id="XP_001798733.1">
    <property type="nucleotide sequence ID" value="XM_001798681.1"/>
</dbReference>
<dbReference type="InParanoid" id="Q0UIJ3"/>
<evidence type="ECO:0000313" key="2">
    <source>
        <dbReference type="EMBL" id="EAT84697.2"/>
    </source>
</evidence>
<organism evidence="2 3">
    <name type="scientific">Phaeosphaeria nodorum (strain SN15 / ATCC MYA-4574 / FGSC 10173)</name>
    <name type="common">Glume blotch fungus</name>
    <name type="synonym">Parastagonospora nodorum</name>
    <dbReference type="NCBI Taxonomy" id="321614"/>
    <lineage>
        <taxon>Eukaryota</taxon>
        <taxon>Fungi</taxon>
        <taxon>Dikarya</taxon>
        <taxon>Ascomycota</taxon>
        <taxon>Pezizomycotina</taxon>
        <taxon>Dothideomycetes</taxon>
        <taxon>Pleosporomycetidae</taxon>
        <taxon>Pleosporales</taxon>
        <taxon>Pleosporineae</taxon>
        <taxon>Phaeosphaeriaceae</taxon>
        <taxon>Parastagonospora</taxon>
    </lineage>
</organism>
<dbReference type="STRING" id="321614.Q0UIJ3"/>
<feature type="region of interest" description="Disordered" evidence="1">
    <location>
        <begin position="24"/>
        <end position="67"/>
    </location>
</feature>
<dbReference type="Proteomes" id="UP000001055">
    <property type="component" value="Unassembled WGS sequence"/>
</dbReference>
<feature type="compositionally biased region" description="Basic and acidic residues" evidence="1">
    <location>
        <begin position="25"/>
        <end position="67"/>
    </location>
</feature>
<protein>
    <submittedName>
        <fullName evidence="2">Uncharacterized protein</fullName>
    </submittedName>
</protein>
<reference evidence="3" key="1">
    <citation type="journal article" date="2007" name="Plant Cell">
        <title>Dothideomycete-plant interactions illuminated by genome sequencing and EST analysis of the wheat pathogen Stagonospora nodorum.</title>
        <authorList>
            <person name="Hane J.K."/>
            <person name="Lowe R.G."/>
            <person name="Solomon P.S."/>
            <person name="Tan K.C."/>
            <person name="Schoch C.L."/>
            <person name="Spatafora J.W."/>
            <person name="Crous P.W."/>
            <person name="Kodira C."/>
            <person name="Birren B.W."/>
            <person name="Galagan J.E."/>
            <person name="Torriani S.F."/>
            <person name="McDonald B.A."/>
            <person name="Oliver R.P."/>
        </authorList>
    </citation>
    <scope>NUCLEOTIDE SEQUENCE [LARGE SCALE GENOMIC DNA]</scope>
    <source>
        <strain evidence="3">SN15 / ATCC MYA-4574 / FGSC 10173</strain>
    </source>
</reference>
<dbReference type="KEGG" id="pno:SNOG_08421"/>
<dbReference type="EMBL" id="CH445336">
    <property type="protein sequence ID" value="EAT84697.2"/>
    <property type="molecule type" value="Genomic_DNA"/>
</dbReference>
<proteinExistence type="predicted"/>
<dbReference type="AlphaFoldDB" id="Q0UIJ3"/>
<name>Q0UIJ3_PHANO</name>
<sequence length="67" mass="7571">MSGLENALFNLKFTAKSLNRQALKAGKEEQAEKTKLEKAMKQGHGDIARHIRPERCPQSKNEKLKPP</sequence>
<accession>Q0UIJ3</accession>
<dbReference type="eggNOG" id="KOG3232">
    <property type="taxonomic scope" value="Eukaryota"/>
</dbReference>
<dbReference type="VEuPathDB" id="FungiDB:JI435_084210"/>
<evidence type="ECO:0000256" key="1">
    <source>
        <dbReference type="SAM" id="MobiDB-lite"/>
    </source>
</evidence>
<dbReference type="GeneID" id="5975631"/>
<gene>
    <name evidence="2" type="ORF">SNOG_08421</name>
</gene>
<dbReference type="HOGENOM" id="CLU_2813245_0_0_1"/>
<evidence type="ECO:0000313" key="3">
    <source>
        <dbReference type="Proteomes" id="UP000001055"/>
    </source>
</evidence>